<sequence length="335" mass="37857">MGTPEGPATARRIGNDEIPTATNSSMETNEPNRDYANPSLETQISKLGLTPTTAYRRPNVTVKEKFSLKGDVNIGTYDFGTVFIDVFNEVDCKTIWFKRSIEVDGMVMWLQKWTPDIKPEEDSSIIPATLYLYKQGLAKARVEVDLTKPQIKAIWIGIEEPENLLKGFVQKLDYEGVPKYCRHCNLLGHSIHQCRALEKEKELSKEKESKNNMENVSNNGISENVKTGNVSLSNDRNNSKNRVPNESVKNGNNESHKNAHKNENDVPNKPIIAKKSVAETENSKYTNTEAESSRDRDAMNNQQKKNKNKQIEEQSEAAGEQGSSWKLKITKQRNK</sequence>
<dbReference type="PANTHER" id="PTHR31286:SF164">
    <property type="entry name" value="ZINC FINGER, CCHC-TYPE"/>
    <property type="match status" value="1"/>
</dbReference>
<proteinExistence type="predicted"/>
<dbReference type="PANTHER" id="PTHR31286">
    <property type="entry name" value="GLYCINE-RICH CELL WALL STRUCTURAL PROTEIN 1.8-LIKE"/>
    <property type="match status" value="1"/>
</dbReference>
<evidence type="ECO:0000256" key="1">
    <source>
        <dbReference type="SAM" id="MobiDB-lite"/>
    </source>
</evidence>
<feature type="region of interest" description="Disordered" evidence="1">
    <location>
        <begin position="205"/>
        <end position="335"/>
    </location>
</feature>
<accession>A0AAE1S8H9</accession>
<feature type="compositionally biased region" description="Polar residues" evidence="1">
    <location>
        <begin position="20"/>
        <end position="29"/>
    </location>
</feature>
<dbReference type="Proteomes" id="UP001291623">
    <property type="component" value="Unassembled WGS sequence"/>
</dbReference>
<dbReference type="InterPro" id="IPR025558">
    <property type="entry name" value="DUF4283"/>
</dbReference>
<keyword evidence="4" id="KW-1185">Reference proteome</keyword>
<comment type="caution">
    <text evidence="3">The sequence shown here is derived from an EMBL/GenBank/DDBJ whole genome shotgun (WGS) entry which is preliminary data.</text>
</comment>
<gene>
    <name evidence="3" type="ORF">RND71_016425</name>
</gene>
<evidence type="ECO:0000259" key="2">
    <source>
        <dbReference type="Pfam" id="PF14111"/>
    </source>
</evidence>
<evidence type="ECO:0000313" key="4">
    <source>
        <dbReference type="Proteomes" id="UP001291623"/>
    </source>
</evidence>
<feature type="compositionally biased region" description="Basic and acidic residues" evidence="1">
    <location>
        <begin position="254"/>
        <end position="266"/>
    </location>
</feature>
<feature type="domain" description="DUF4283" evidence="2">
    <location>
        <begin position="62"/>
        <end position="121"/>
    </location>
</feature>
<name>A0AAE1S8H9_9SOLA</name>
<evidence type="ECO:0000313" key="3">
    <source>
        <dbReference type="EMBL" id="KAK4365067.1"/>
    </source>
</evidence>
<dbReference type="EMBL" id="JAVYJV010000008">
    <property type="protein sequence ID" value="KAK4365067.1"/>
    <property type="molecule type" value="Genomic_DNA"/>
</dbReference>
<feature type="region of interest" description="Disordered" evidence="1">
    <location>
        <begin position="1"/>
        <end position="35"/>
    </location>
</feature>
<reference evidence="3" key="1">
    <citation type="submission" date="2023-12" db="EMBL/GenBank/DDBJ databases">
        <title>Genome assembly of Anisodus tanguticus.</title>
        <authorList>
            <person name="Wang Y.-J."/>
        </authorList>
    </citation>
    <scope>NUCLEOTIDE SEQUENCE</scope>
    <source>
        <strain evidence="3">KB-2021</strain>
        <tissue evidence="3">Leaf</tissue>
    </source>
</reference>
<dbReference type="InterPro" id="IPR040256">
    <property type="entry name" value="At4g02000-like"/>
</dbReference>
<protein>
    <recommendedName>
        <fullName evidence="2">DUF4283 domain-containing protein</fullName>
    </recommendedName>
</protein>
<organism evidence="3 4">
    <name type="scientific">Anisodus tanguticus</name>
    <dbReference type="NCBI Taxonomy" id="243964"/>
    <lineage>
        <taxon>Eukaryota</taxon>
        <taxon>Viridiplantae</taxon>
        <taxon>Streptophyta</taxon>
        <taxon>Embryophyta</taxon>
        <taxon>Tracheophyta</taxon>
        <taxon>Spermatophyta</taxon>
        <taxon>Magnoliopsida</taxon>
        <taxon>eudicotyledons</taxon>
        <taxon>Gunneridae</taxon>
        <taxon>Pentapetalae</taxon>
        <taxon>asterids</taxon>
        <taxon>lamiids</taxon>
        <taxon>Solanales</taxon>
        <taxon>Solanaceae</taxon>
        <taxon>Solanoideae</taxon>
        <taxon>Hyoscyameae</taxon>
        <taxon>Anisodus</taxon>
    </lineage>
</organism>
<dbReference type="Pfam" id="PF14111">
    <property type="entry name" value="DUF4283"/>
    <property type="match status" value="1"/>
</dbReference>
<feature type="compositionally biased region" description="Polar residues" evidence="1">
    <location>
        <begin position="220"/>
        <end position="253"/>
    </location>
</feature>
<dbReference type="AlphaFoldDB" id="A0AAE1S8H9"/>